<name>A0ABS8PCQ2_9PSEU</name>
<feature type="transmembrane region" description="Helical" evidence="2">
    <location>
        <begin position="439"/>
        <end position="461"/>
    </location>
</feature>
<evidence type="ECO:0000313" key="3">
    <source>
        <dbReference type="EMBL" id="MCD2196060.1"/>
    </source>
</evidence>
<evidence type="ECO:0000256" key="2">
    <source>
        <dbReference type="SAM" id="Phobius"/>
    </source>
</evidence>
<keyword evidence="2" id="KW-0812">Transmembrane</keyword>
<feature type="transmembrane region" description="Helical" evidence="2">
    <location>
        <begin position="229"/>
        <end position="247"/>
    </location>
</feature>
<feature type="transmembrane region" description="Helical" evidence="2">
    <location>
        <begin position="301"/>
        <end position="326"/>
    </location>
</feature>
<proteinExistence type="predicted"/>
<comment type="caution">
    <text evidence="3">The sequence shown here is derived from an EMBL/GenBank/DDBJ whole genome shotgun (WGS) entry which is preliminary data.</text>
</comment>
<feature type="transmembrane region" description="Helical" evidence="2">
    <location>
        <begin position="194"/>
        <end position="217"/>
    </location>
</feature>
<feature type="transmembrane region" description="Helical" evidence="2">
    <location>
        <begin position="406"/>
        <end position="427"/>
    </location>
</feature>
<organism evidence="3 4">
    <name type="scientific">Actinomycetospora endophytica</name>
    <dbReference type="NCBI Taxonomy" id="2291215"/>
    <lineage>
        <taxon>Bacteria</taxon>
        <taxon>Bacillati</taxon>
        <taxon>Actinomycetota</taxon>
        <taxon>Actinomycetes</taxon>
        <taxon>Pseudonocardiales</taxon>
        <taxon>Pseudonocardiaceae</taxon>
        <taxon>Actinomycetospora</taxon>
    </lineage>
</organism>
<feature type="region of interest" description="Disordered" evidence="1">
    <location>
        <begin position="31"/>
        <end position="117"/>
    </location>
</feature>
<evidence type="ECO:0000313" key="4">
    <source>
        <dbReference type="Proteomes" id="UP001199469"/>
    </source>
</evidence>
<feature type="transmembrane region" description="Helical" evidence="2">
    <location>
        <begin position="511"/>
        <end position="534"/>
    </location>
</feature>
<reference evidence="3 4" key="1">
    <citation type="submission" date="2021-11" db="EMBL/GenBank/DDBJ databases">
        <title>Draft genome sequence of Actinomycetospora sp. SF1 isolated from the rhizosphere soil.</title>
        <authorList>
            <person name="Duangmal K."/>
            <person name="Chantavorakit T."/>
        </authorList>
    </citation>
    <scope>NUCLEOTIDE SEQUENCE [LARGE SCALE GENOMIC DNA]</scope>
    <source>
        <strain evidence="3 4">TBRC 5722</strain>
    </source>
</reference>
<feature type="transmembrane region" description="Helical" evidence="2">
    <location>
        <begin position="130"/>
        <end position="155"/>
    </location>
</feature>
<keyword evidence="2" id="KW-0472">Membrane</keyword>
<feature type="transmembrane region" description="Helical" evidence="2">
    <location>
        <begin position="473"/>
        <end position="499"/>
    </location>
</feature>
<feature type="transmembrane region" description="Helical" evidence="2">
    <location>
        <begin position="259"/>
        <end position="281"/>
    </location>
</feature>
<dbReference type="EMBL" id="JAJNDB010000005">
    <property type="protein sequence ID" value="MCD2196060.1"/>
    <property type="molecule type" value="Genomic_DNA"/>
</dbReference>
<feature type="transmembrane region" description="Helical" evidence="2">
    <location>
        <begin position="161"/>
        <end position="182"/>
    </location>
</feature>
<sequence length="537" mass="51551">MAAGQCSRCGVARTDGWAFCRACGAVGVPAPRAAGDDEAADRAGEAVPAGRGTTTASVPGAAGPKGVRRAAPGSGAHGTSGRAPVAGTGPAPPPPTRVRVHLREDPPRRSIPAAGPARLAGTLTGTARDWLAALTAAAATLAVLAVPGALLAVVAGTESPAVSPLVLLPVAIALGVGGSVSVQLDLGTLGGLDSVVAGTPLLVTAVAVATGASLVIADTRPAPQMPAQAARTVVLFLAGLTAIALAGRAATTGGTITVAVLPTLLGGALWFTGALVLVAAWRRPDVLSPACRRVRDLLAGPAAGVGAVLGSCWLGGLALLVSGVLARAAGGTPVQPTRWVPAGVSDAATASGPSTAGVLAVVAVAVLAPTAVLGAFAFCLGIPVTGRGPTGENTVGLVHLLGQGPSWWLAPLVGAVVCVLGGMVAALHASSAEEALRRGWALGPALAVALALVTVVTSLSAGPLGLGLDVLPAVVLGLGWGALGGLLGAVVAPGLPAALRRGRLGDSATGQVVGVLVVVGFLGAALVIGLAAAARAG</sequence>
<keyword evidence="4" id="KW-1185">Reference proteome</keyword>
<dbReference type="RefSeq" id="WP_230737917.1">
    <property type="nucleotide sequence ID" value="NZ_JAJNDB010000005.1"/>
</dbReference>
<keyword evidence="2" id="KW-1133">Transmembrane helix</keyword>
<gene>
    <name evidence="3" type="ORF">LQ327_22060</name>
</gene>
<accession>A0ABS8PCQ2</accession>
<evidence type="ECO:0000256" key="1">
    <source>
        <dbReference type="SAM" id="MobiDB-lite"/>
    </source>
</evidence>
<feature type="transmembrane region" description="Helical" evidence="2">
    <location>
        <begin position="358"/>
        <end position="386"/>
    </location>
</feature>
<protein>
    <submittedName>
        <fullName evidence="3">Zinc ribbon domain-containing protein</fullName>
    </submittedName>
</protein>
<dbReference type="Proteomes" id="UP001199469">
    <property type="component" value="Unassembled WGS sequence"/>
</dbReference>